<dbReference type="Pfam" id="PF05106">
    <property type="entry name" value="Phage_holin_3_1"/>
    <property type="match status" value="1"/>
</dbReference>
<protein>
    <submittedName>
        <fullName evidence="2">Phage holin, lambda family</fullName>
    </submittedName>
</protein>
<evidence type="ECO:0000256" key="1">
    <source>
        <dbReference type="SAM" id="Phobius"/>
    </source>
</evidence>
<organism evidence="2 3">
    <name type="scientific">Klebsiella michiganensis</name>
    <dbReference type="NCBI Taxonomy" id="1134687"/>
    <lineage>
        <taxon>Bacteria</taxon>
        <taxon>Pseudomonadati</taxon>
        <taxon>Pseudomonadota</taxon>
        <taxon>Gammaproteobacteria</taxon>
        <taxon>Enterobacterales</taxon>
        <taxon>Enterobacteriaceae</taxon>
        <taxon>Klebsiella/Raoultella group</taxon>
        <taxon>Klebsiella</taxon>
    </lineage>
</organism>
<feature type="transmembrane region" description="Helical" evidence="1">
    <location>
        <begin position="78"/>
        <end position="98"/>
    </location>
</feature>
<proteinExistence type="predicted"/>
<name>A0AB35Q0G0_9ENTR</name>
<gene>
    <name evidence="2" type="ORF">PTQ40_22300</name>
</gene>
<feature type="transmembrane region" description="Helical" evidence="1">
    <location>
        <begin position="20"/>
        <end position="39"/>
    </location>
</feature>
<dbReference type="AlphaFoldDB" id="A0AB35Q0G0"/>
<evidence type="ECO:0000313" key="3">
    <source>
        <dbReference type="Proteomes" id="UP001249822"/>
    </source>
</evidence>
<reference evidence="2" key="2">
    <citation type="submission" date="2023-01" db="EMBL/GenBank/DDBJ databases">
        <authorList>
            <person name="Du H."/>
            <person name="Wan W."/>
        </authorList>
    </citation>
    <scope>NUCLEOTIDE SEQUENCE</scope>
    <source>
        <strain evidence="2">HD1688</strain>
    </source>
</reference>
<dbReference type="NCBIfam" id="TIGR01594">
    <property type="entry name" value="holin_lambda"/>
    <property type="match status" value="1"/>
</dbReference>
<accession>A0AB35Q0G0</accession>
<feature type="transmembrane region" description="Helical" evidence="1">
    <location>
        <begin position="51"/>
        <end position="72"/>
    </location>
</feature>
<keyword evidence="1" id="KW-0472">Membrane</keyword>
<keyword evidence="1" id="KW-0812">Transmembrane</keyword>
<dbReference type="InterPro" id="IPR006481">
    <property type="entry name" value="Phage_lambda_GpS_holin"/>
</dbReference>
<evidence type="ECO:0000313" key="2">
    <source>
        <dbReference type="EMBL" id="MDS7901702.1"/>
    </source>
</evidence>
<dbReference type="RefSeq" id="WP_049079409.1">
    <property type="nucleotide sequence ID" value="NZ_JAPJJF010000005.1"/>
</dbReference>
<keyword evidence="1" id="KW-1133">Transmembrane helix</keyword>
<dbReference type="Proteomes" id="UP001249822">
    <property type="component" value="Unassembled WGS sequence"/>
</dbReference>
<dbReference type="EMBL" id="JAQSKY010000020">
    <property type="protein sequence ID" value="MDS7901702.1"/>
    <property type="molecule type" value="Genomic_DNA"/>
</dbReference>
<comment type="caution">
    <text evidence="2">The sequence shown here is derived from an EMBL/GenBank/DDBJ whole genome shotgun (WGS) entry which is preliminary data.</text>
</comment>
<sequence>MKMHNDPHSWPDLLELLQSWWRGDTPLGAVLLSVIMAGLRIAYGGGGWKKMLLEGFLCGCLTLTFASALEYFDFPKTLSISIGGAVGFIGVDAIRAFAMKYLGSRFGIGGGNADKQ</sequence>
<reference evidence="2" key="1">
    <citation type="journal article" date="2023" name="Front. Microbiol.">
        <title>Genomic characterization of carbapenem-resistant Klebsiella oxytoca complex in China: a multi-center study.</title>
        <authorList>
            <person name="Wan W."/>
            <person name="Yang X."/>
            <person name="Yu H."/>
            <person name="Wang M."/>
            <person name="Jia W."/>
            <person name="Huang B."/>
            <person name="Qu F."/>
            <person name="Shan B."/>
            <person name="Tang Y.W."/>
            <person name="Chen L."/>
            <person name="Du H."/>
        </authorList>
    </citation>
    <scope>NUCLEOTIDE SEQUENCE</scope>
    <source>
        <strain evidence="2">HD1688</strain>
    </source>
</reference>